<feature type="region of interest" description="Disordered" evidence="1">
    <location>
        <begin position="27"/>
        <end position="47"/>
    </location>
</feature>
<dbReference type="RefSeq" id="WP_284197677.1">
    <property type="nucleotide sequence ID" value="NZ_BSOG01000005.1"/>
</dbReference>
<proteinExistence type="predicted"/>
<evidence type="ECO:0000313" key="3">
    <source>
        <dbReference type="Proteomes" id="UP001156706"/>
    </source>
</evidence>
<sequence>MSNRPNNPRNSAPVEDLRAAAEALFAPLEGARSSNREREAETTVSQARAAAEALFDSGDGWRSLQREREAETHSKLDRLREKRELMEAAEKVAARYGMDLADLLAEASKQSEDS</sequence>
<dbReference type="EMBL" id="BSOG01000005">
    <property type="protein sequence ID" value="GLR14602.1"/>
    <property type="molecule type" value="Genomic_DNA"/>
</dbReference>
<accession>A0ABQ5YJA9</accession>
<gene>
    <name evidence="2" type="ORF">GCM10007907_33920</name>
</gene>
<protein>
    <submittedName>
        <fullName evidence="2">Uncharacterized protein</fullName>
    </submittedName>
</protein>
<keyword evidence="3" id="KW-1185">Reference proteome</keyword>
<name>A0ABQ5YJA9_9NEIS</name>
<reference evidence="3" key="1">
    <citation type="journal article" date="2019" name="Int. J. Syst. Evol. Microbiol.">
        <title>The Global Catalogue of Microorganisms (GCM) 10K type strain sequencing project: providing services to taxonomists for standard genome sequencing and annotation.</title>
        <authorList>
            <consortium name="The Broad Institute Genomics Platform"/>
            <consortium name="The Broad Institute Genome Sequencing Center for Infectious Disease"/>
            <person name="Wu L."/>
            <person name="Ma J."/>
        </authorList>
    </citation>
    <scope>NUCLEOTIDE SEQUENCE [LARGE SCALE GENOMIC DNA]</scope>
    <source>
        <strain evidence="3">NBRC 110044</strain>
    </source>
</reference>
<evidence type="ECO:0000256" key="1">
    <source>
        <dbReference type="SAM" id="MobiDB-lite"/>
    </source>
</evidence>
<comment type="caution">
    <text evidence="2">The sequence shown here is derived from an EMBL/GenBank/DDBJ whole genome shotgun (WGS) entry which is preliminary data.</text>
</comment>
<organism evidence="2 3">
    <name type="scientific">Chitinimonas prasina</name>
    <dbReference type="NCBI Taxonomy" id="1434937"/>
    <lineage>
        <taxon>Bacteria</taxon>
        <taxon>Pseudomonadati</taxon>
        <taxon>Pseudomonadota</taxon>
        <taxon>Betaproteobacteria</taxon>
        <taxon>Neisseriales</taxon>
        <taxon>Chitinibacteraceae</taxon>
        <taxon>Chitinimonas</taxon>
    </lineage>
</organism>
<dbReference type="Proteomes" id="UP001156706">
    <property type="component" value="Unassembled WGS sequence"/>
</dbReference>
<evidence type="ECO:0000313" key="2">
    <source>
        <dbReference type="EMBL" id="GLR14602.1"/>
    </source>
</evidence>